<accession>A0ABS5B3W9</accession>
<protein>
    <recommendedName>
        <fullName evidence="3">TIGR04197 family type VII secretion effector</fullName>
    </recommendedName>
</protein>
<evidence type="ECO:0000313" key="2">
    <source>
        <dbReference type="Proteomes" id="UP001519296"/>
    </source>
</evidence>
<comment type="caution">
    <text evidence="1">The sequence shown here is derived from an EMBL/GenBank/DDBJ whole genome shotgun (WGS) entry which is preliminary data.</text>
</comment>
<evidence type="ECO:0000313" key="1">
    <source>
        <dbReference type="EMBL" id="MBP2623515.1"/>
    </source>
</evidence>
<dbReference type="InterPro" id="IPR021477">
    <property type="entry name" value="TVIIS_effector_SACOL2603_fam"/>
</dbReference>
<name>A0ABS5B3W9_9STRE</name>
<keyword evidence="2" id="KW-1185">Reference proteome</keyword>
<dbReference type="Proteomes" id="UP001519296">
    <property type="component" value="Unassembled WGS sequence"/>
</dbReference>
<sequence>MTIQSKTSTVQGYTSALNSATAKISATQGAVKDEATNLLGNEKAHETIDSIVNNLTRLVTTFTTASSNLEEVAKIFDQVDAERAKGIDRYYKTYR</sequence>
<evidence type="ECO:0008006" key="3">
    <source>
        <dbReference type="Google" id="ProtNLM"/>
    </source>
</evidence>
<dbReference type="RefSeq" id="WP_209628013.1">
    <property type="nucleotide sequence ID" value="NZ_PRDG01000003.1"/>
</dbReference>
<dbReference type="EMBL" id="PRDG01000003">
    <property type="protein sequence ID" value="MBP2623515.1"/>
    <property type="molecule type" value="Genomic_DNA"/>
</dbReference>
<dbReference type="NCBIfam" id="TIGR04197">
    <property type="entry name" value="T7SS_SACOL2603"/>
    <property type="match status" value="1"/>
</dbReference>
<reference evidence="1 2" key="1">
    <citation type="submission" date="2018-02" db="EMBL/GenBank/DDBJ databases">
        <title>Draft genome sequence of Streptococcus oricebi CCUG 70868T type strain.</title>
        <authorList>
            <person name="Mendez V."/>
            <person name="Salva-Serra F."/>
            <person name="Jaen-Luchoro D."/>
            <person name="Gonzales-Siles L."/>
            <person name="Karlsson R."/>
            <person name="Engstrom-Jakobsson H."/>
            <person name="Busquets A."/>
            <person name="Gomila M."/>
            <person name="Pineiro-Iglesias B."/>
            <person name="Bennasar-Figueras A."/>
            <person name="Seeger M."/>
            <person name="Moore E."/>
        </authorList>
    </citation>
    <scope>NUCLEOTIDE SEQUENCE [LARGE SCALE GENOMIC DNA]</scope>
    <source>
        <strain evidence="1 2">CCUG 70868</strain>
    </source>
</reference>
<proteinExistence type="predicted"/>
<organism evidence="1 2">
    <name type="scientific">Streptococcus oricebi</name>
    <dbReference type="NCBI Taxonomy" id="1547447"/>
    <lineage>
        <taxon>Bacteria</taxon>
        <taxon>Bacillati</taxon>
        <taxon>Bacillota</taxon>
        <taxon>Bacilli</taxon>
        <taxon>Lactobacillales</taxon>
        <taxon>Streptococcaceae</taxon>
        <taxon>Streptococcus</taxon>
    </lineage>
</organism>
<gene>
    <name evidence="1" type="ORF">C4K46_06115</name>
</gene>